<accession>A0A1I7HAK2</accession>
<dbReference type="CDD" id="cd08168">
    <property type="entry name" value="Cytochrom_C3"/>
    <property type="match status" value="2"/>
</dbReference>
<feature type="transmembrane region" description="Helical" evidence="6">
    <location>
        <begin position="226"/>
        <end position="247"/>
    </location>
</feature>
<dbReference type="STRING" id="1224947.SAMN05216480_10845"/>
<feature type="domain" description="Cytochrome c" evidence="8">
    <location>
        <begin position="53"/>
        <end position="145"/>
    </location>
</feature>
<keyword evidence="10" id="KW-1185">Reference proteome</keyword>
<dbReference type="GO" id="GO:0046872">
    <property type="term" value="F:metal ion binding"/>
    <property type="evidence" value="ECO:0007669"/>
    <property type="project" value="UniProtKB-KW"/>
</dbReference>
<proteinExistence type="predicted"/>
<dbReference type="SUPFAM" id="SSF46626">
    <property type="entry name" value="Cytochrome c"/>
    <property type="match status" value="1"/>
</dbReference>
<dbReference type="GO" id="GO:0009055">
    <property type="term" value="F:electron transfer activity"/>
    <property type="evidence" value="ECO:0007669"/>
    <property type="project" value="InterPro"/>
</dbReference>
<dbReference type="PROSITE" id="PS51007">
    <property type="entry name" value="CYTC"/>
    <property type="match status" value="1"/>
</dbReference>
<feature type="region of interest" description="Disordered" evidence="5">
    <location>
        <begin position="145"/>
        <end position="164"/>
    </location>
</feature>
<feature type="transmembrane region" description="Helical" evidence="6">
    <location>
        <begin position="173"/>
        <end position="192"/>
    </location>
</feature>
<dbReference type="InterPro" id="IPR036280">
    <property type="entry name" value="Multihaem_cyt_sf"/>
</dbReference>
<evidence type="ECO:0000256" key="3">
    <source>
        <dbReference type="ARBA" id="ARBA00023004"/>
    </source>
</evidence>
<dbReference type="GO" id="GO:0020037">
    <property type="term" value="F:heme binding"/>
    <property type="evidence" value="ECO:0007669"/>
    <property type="project" value="InterPro"/>
</dbReference>
<organism evidence="9 10">
    <name type="scientific">Pustulibacterium marinum</name>
    <dbReference type="NCBI Taxonomy" id="1224947"/>
    <lineage>
        <taxon>Bacteria</taxon>
        <taxon>Pseudomonadati</taxon>
        <taxon>Bacteroidota</taxon>
        <taxon>Flavobacteriia</taxon>
        <taxon>Flavobacteriales</taxon>
        <taxon>Flavobacteriaceae</taxon>
        <taxon>Pustulibacterium</taxon>
    </lineage>
</organism>
<evidence type="ECO:0000313" key="9">
    <source>
        <dbReference type="EMBL" id="SFU57723.1"/>
    </source>
</evidence>
<evidence type="ECO:0000256" key="7">
    <source>
        <dbReference type="SAM" id="SignalP"/>
    </source>
</evidence>
<dbReference type="EMBL" id="FPBK01000008">
    <property type="protein sequence ID" value="SFU57723.1"/>
    <property type="molecule type" value="Genomic_DNA"/>
</dbReference>
<dbReference type="PANTHER" id="PTHR39425:SF1">
    <property type="entry name" value="CYTOCHROME C7-LIKE DOMAIN-CONTAINING PROTEIN"/>
    <property type="match status" value="1"/>
</dbReference>
<evidence type="ECO:0000313" key="10">
    <source>
        <dbReference type="Proteomes" id="UP000199138"/>
    </source>
</evidence>
<feature type="signal peptide" evidence="7">
    <location>
        <begin position="1"/>
        <end position="30"/>
    </location>
</feature>
<evidence type="ECO:0000259" key="8">
    <source>
        <dbReference type="PROSITE" id="PS51007"/>
    </source>
</evidence>
<feature type="chain" id="PRO_5011607802" evidence="7">
    <location>
        <begin position="31"/>
        <end position="452"/>
    </location>
</feature>
<sequence length="452" mass="49799">MKKVKHRYSTSKILGLSLALLLAFSTTVFSQEATSEDAASTEQAATSGTDAAGDPANGKKLFNSNCAACHALDKRMTGPALRGVGDKHDKEWLYSWIHNSSALIKAGDADAVAIYEEFNQTQMTAFPQLSEADIDDIIAYTMQPKAEPKQTASTDGGSGSSDGGNSGGINTNIVLGALALGFALMIVMLYVVNQTLRRIAEANGIALSEEKEKRLPIWKAFVQNQFLVIVSVIFLLLVSAYFAYGYFMQVGVDKGYQPVQPIHFSHRIHAGDNGIDCKYCHSSARVSKTSGIPSLNICMNCHKNISEVAEETGTEKHPKEFYDAQIQKLYKAVGWDASTMTYTGETESVKWVRIHNLPDFAYFNHSQHVTVAGVMCQECHGPVEEMEVLEQYAPLTMGWCINCHRETNVKMDGNEYYEEYYGKIHDQLAKKYGKDELTIGDLGGLECGKCHY</sequence>
<keyword evidence="2 4" id="KW-0479">Metal-binding</keyword>
<feature type="region of interest" description="Disordered" evidence="5">
    <location>
        <begin position="35"/>
        <end position="54"/>
    </location>
</feature>
<reference evidence="9 10" key="1">
    <citation type="submission" date="2016-10" db="EMBL/GenBank/DDBJ databases">
        <authorList>
            <person name="de Groot N.N."/>
        </authorList>
    </citation>
    <scope>NUCLEOTIDE SEQUENCE [LARGE SCALE GENOMIC DNA]</scope>
    <source>
        <strain evidence="9 10">CGMCC 1.12333</strain>
    </source>
</reference>
<name>A0A1I7HAK2_9FLAO</name>
<keyword evidence="6" id="KW-0812">Transmembrane</keyword>
<dbReference type="RefSeq" id="WP_093025277.1">
    <property type="nucleotide sequence ID" value="NZ_FPBK01000008.1"/>
</dbReference>
<dbReference type="SUPFAM" id="SSF48695">
    <property type="entry name" value="Multiheme cytochromes"/>
    <property type="match status" value="1"/>
</dbReference>
<keyword evidence="6" id="KW-1133">Transmembrane helix</keyword>
<keyword evidence="7" id="KW-0732">Signal</keyword>
<dbReference type="Pfam" id="PF00034">
    <property type="entry name" value="Cytochrom_C"/>
    <property type="match status" value="1"/>
</dbReference>
<dbReference type="Gene3D" id="1.10.760.10">
    <property type="entry name" value="Cytochrome c-like domain"/>
    <property type="match status" value="1"/>
</dbReference>
<keyword evidence="6" id="KW-0472">Membrane</keyword>
<dbReference type="Proteomes" id="UP000199138">
    <property type="component" value="Unassembled WGS sequence"/>
</dbReference>
<evidence type="ECO:0000256" key="1">
    <source>
        <dbReference type="ARBA" id="ARBA00022617"/>
    </source>
</evidence>
<gene>
    <name evidence="9" type="ORF">SAMN05216480_10845</name>
</gene>
<evidence type="ECO:0000256" key="5">
    <source>
        <dbReference type="SAM" id="MobiDB-lite"/>
    </source>
</evidence>
<evidence type="ECO:0000256" key="2">
    <source>
        <dbReference type="ARBA" id="ARBA00022723"/>
    </source>
</evidence>
<protein>
    <submittedName>
        <fullName evidence="9">Cytochrome c2</fullName>
    </submittedName>
</protein>
<dbReference type="OrthoDB" id="9782196at2"/>
<keyword evidence="3 4" id="KW-0408">Iron</keyword>
<evidence type="ECO:0000256" key="6">
    <source>
        <dbReference type="SAM" id="Phobius"/>
    </source>
</evidence>
<dbReference type="InterPro" id="IPR036909">
    <property type="entry name" value="Cyt_c-like_dom_sf"/>
</dbReference>
<feature type="compositionally biased region" description="Polar residues" evidence="5">
    <location>
        <begin position="35"/>
        <end position="49"/>
    </location>
</feature>
<dbReference type="Gene3D" id="3.90.10.10">
    <property type="entry name" value="Cytochrome C3"/>
    <property type="match status" value="2"/>
</dbReference>
<keyword evidence="1 4" id="KW-0349">Heme</keyword>
<dbReference type="AlphaFoldDB" id="A0A1I7HAK2"/>
<dbReference type="InterPro" id="IPR009056">
    <property type="entry name" value="Cyt_c-like_dom"/>
</dbReference>
<evidence type="ECO:0000256" key="4">
    <source>
        <dbReference type="PROSITE-ProRule" id="PRU00433"/>
    </source>
</evidence>
<dbReference type="PANTHER" id="PTHR39425">
    <property type="entry name" value="LIPOPROTEIN CYTOCHROME C"/>
    <property type="match status" value="1"/>
</dbReference>